<evidence type="ECO:0000259" key="11">
    <source>
        <dbReference type="Pfam" id="PF05649"/>
    </source>
</evidence>
<dbReference type="PROSITE" id="PS51885">
    <property type="entry name" value="NEPRILYSIN"/>
    <property type="match status" value="1"/>
</dbReference>
<evidence type="ECO:0000256" key="6">
    <source>
        <dbReference type="ARBA" id="ARBA00022801"/>
    </source>
</evidence>
<dbReference type="Gene3D" id="3.40.390.10">
    <property type="entry name" value="Collagenase (Catalytic Domain)"/>
    <property type="match status" value="1"/>
</dbReference>
<feature type="domain" description="Peptidase M13 N-terminal" evidence="11">
    <location>
        <begin position="73"/>
        <end position="491"/>
    </location>
</feature>
<keyword evidence="9" id="KW-0812">Transmembrane</keyword>
<evidence type="ECO:0000256" key="3">
    <source>
        <dbReference type="ARBA" id="ARBA00007357"/>
    </source>
</evidence>
<dbReference type="CDD" id="cd08662">
    <property type="entry name" value="M13"/>
    <property type="match status" value="1"/>
</dbReference>
<reference evidence="12 13" key="1">
    <citation type="submission" date="2023-09" db="EMBL/GenBank/DDBJ databases">
        <title>Nesidiocoris tenuis whole genome shotgun sequence.</title>
        <authorList>
            <person name="Shibata T."/>
            <person name="Shimoda M."/>
            <person name="Kobayashi T."/>
            <person name="Uehara T."/>
        </authorList>
    </citation>
    <scope>NUCLEOTIDE SEQUENCE [LARGE SCALE GENOMIC DNA]</scope>
    <source>
        <strain evidence="12 13">Japan</strain>
    </source>
</reference>
<sequence length="770" mass="87830">MENTEDTIFSKTPRKKLENYFTFSLFALALLVVALLVTIFVGNKLNVIDTCQTKQCIHSAAAVLEAINSSVDPCDDFYEFACGNWKADYPATIEDEFYPLQNWMTELSIKQKAAILDQLRRGNSINDPSSVRAARRVFRACQDFGAINAFGLGSLWELLDKLGLPKNPLNKTGSEISWVRSLGKSMRYLGLDPIVGLSVTPDPKNSSSNLLTLFSPEDSADDGIFGGWNANRLMSRKMSSLTGVHQWDSSTSKIIGYMAEADGEKLNSTKSLLPLASSIRKVFIIINEAVKTDSYPKYIGSATPSLMTVADFQQLLDESTTTGSSKLQIMPLLEEILSDFQDLNINLDKVLLKIYRLRYFQSLSRLLERLEEKELELFIWWKVVSLLAVHTNEDLMVLKEKMMRQLSDGRFPTLPRETICYYNVAQLMKPSLGYFVLQEIDRTKIEQVKSMISKIAAAQISTISRQKWIDLKTKRDSFEKVKSTEFHVGFPKWMEHLSNFDLLYRSRGENRTGVKEGQIPIYEFQHLKNLETLVDFAVKKMIRKLENRRDRHHNDFDPTQVNIYYTADTNSITIPYSILKLPLYGWENDALSYGAIGAFIGHELNHGFDTIGRFYDKDGNFRDWWSKSAARQHDERASCFVEQYSKFHSPKYNSSLRFDGNLTIQENMADNGGLKVAFEAYRASARRRNIVSKLPGLQAYSNEQLFFLSFARAKCSKYTTQGLAAVLNDVHVPDFARVLVTLRNSAEFSKAWNCPRGSFMNPKEKCEFWS</sequence>
<keyword evidence="7" id="KW-0862">Zinc</keyword>
<evidence type="ECO:0000256" key="4">
    <source>
        <dbReference type="ARBA" id="ARBA00022670"/>
    </source>
</evidence>
<dbReference type="InterPro" id="IPR042089">
    <property type="entry name" value="Peptidase_M13_dom_2"/>
</dbReference>
<organism evidence="12 13">
    <name type="scientific">Nesidiocoris tenuis</name>
    <dbReference type="NCBI Taxonomy" id="355587"/>
    <lineage>
        <taxon>Eukaryota</taxon>
        <taxon>Metazoa</taxon>
        <taxon>Ecdysozoa</taxon>
        <taxon>Arthropoda</taxon>
        <taxon>Hexapoda</taxon>
        <taxon>Insecta</taxon>
        <taxon>Pterygota</taxon>
        <taxon>Neoptera</taxon>
        <taxon>Paraneoptera</taxon>
        <taxon>Hemiptera</taxon>
        <taxon>Heteroptera</taxon>
        <taxon>Panheteroptera</taxon>
        <taxon>Cimicomorpha</taxon>
        <taxon>Miridae</taxon>
        <taxon>Dicyphina</taxon>
        <taxon>Nesidiocoris</taxon>
    </lineage>
</organism>
<evidence type="ECO:0000256" key="7">
    <source>
        <dbReference type="ARBA" id="ARBA00022833"/>
    </source>
</evidence>
<dbReference type="EMBL" id="AP028918">
    <property type="protein sequence ID" value="BES99668.1"/>
    <property type="molecule type" value="Genomic_DNA"/>
</dbReference>
<dbReference type="InterPro" id="IPR008753">
    <property type="entry name" value="Peptidase_M13_N"/>
</dbReference>
<evidence type="ECO:0000256" key="8">
    <source>
        <dbReference type="ARBA" id="ARBA00023049"/>
    </source>
</evidence>
<dbReference type="SUPFAM" id="SSF55486">
    <property type="entry name" value="Metalloproteases ('zincins'), catalytic domain"/>
    <property type="match status" value="1"/>
</dbReference>
<keyword evidence="9" id="KW-0472">Membrane</keyword>
<protein>
    <submittedName>
        <fullName evidence="12">Peptidase family M13</fullName>
    </submittedName>
</protein>
<keyword evidence="6" id="KW-0378">Hydrolase</keyword>
<keyword evidence="9" id="KW-1133">Transmembrane helix</keyword>
<keyword evidence="5" id="KW-0479">Metal-binding</keyword>
<feature type="domain" description="Peptidase M13 C-terminal" evidence="10">
    <location>
        <begin position="562"/>
        <end position="767"/>
    </location>
</feature>
<evidence type="ECO:0000313" key="13">
    <source>
        <dbReference type="Proteomes" id="UP001307889"/>
    </source>
</evidence>
<evidence type="ECO:0000256" key="5">
    <source>
        <dbReference type="ARBA" id="ARBA00022723"/>
    </source>
</evidence>
<name>A0ABN7B5Y7_9HEMI</name>
<evidence type="ECO:0000256" key="2">
    <source>
        <dbReference type="ARBA" id="ARBA00004401"/>
    </source>
</evidence>
<dbReference type="PRINTS" id="PR00786">
    <property type="entry name" value="NEPRILYSIN"/>
</dbReference>
<feature type="transmembrane region" description="Helical" evidence="9">
    <location>
        <begin position="20"/>
        <end position="42"/>
    </location>
</feature>
<evidence type="ECO:0000313" key="12">
    <source>
        <dbReference type="EMBL" id="BES99668.1"/>
    </source>
</evidence>
<keyword evidence="13" id="KW-1185">Reference proteome</keyword>
<comment type="subcellular location">
    <subcellularLocation>
        <location evidence="2">Cell membrane</location>
        <topology evidence="2">Single-pass type II membrane protein</topology>
    </subcellularLocation>
</comment>
<dbReference type="Proteomes" id="UP001307889">
    <property type="component" value="Chromosome 10"/>
</dbReference>
<evidence type="ECO:0000259" key="10">
    <source>
        <dbReference type="Pfam" id="PF01431"/>
    </source>
</evidence>
<evidence type="ECO:0000256" key="1">
    <source>
        <dbReference type="ARBA" id="ARBA00001947"/>
    </source>
</evidence>
<dbReference type="InterPro" id="IPR000718">
    <property type="entry name" value="Peptidase_M13"/>
</dbReference>
<keyword evidence="4" id="KW-0645">Protease</keyword>
<dbReference type="Gene3D" id="1.10.1380.10">
    <property type="entry name" value="Neutral endopeptidase , domain2"/>
    <property type="match status" value="1"/>
</dbReference>
<comment type="cofactor">
    <cofactor evidence="1">
        <name>Zn(2+)</name>
        <dbReference type="ChEBI" id="CHEBI:29105"/>
    </cofactor>
</comment>
<gene>
    <name evidence="12" type="ORF">NTJ_12485</name>
</gene>
<dbReference type="PANTHER" id="PTHR11733:SF167">
    <property type="entry name" value="FI17812P1-RELATED"/>
    <property type="match status" value="1"/>
</dbReference>
<evidence type="ECO:0000256" key="9">
    <source>
        <dbReference type="SAM" id="Phobius"/>
    </source>
</evidence>
<dbReference type="Pfam" id="PF01431">
    <property type="entry name" value="Peptidase_M13"/>
    <property type="match status" value="1"/>
</dbReference>
<accession>A0ABN7B5Y7</accession>
<dbReference type="InterPro" id="IPR024079">
    <property type="entry name" value="MetalloPept_cat_dom_sf"/>
</dbReference>
<dbReference type="Pfam" id="PF05649">
    <property type="entry name" value="Peptidase_M13_N"/>
    <property type="match status" value="1"/>
</dbReference>
<dbReference type="InterPro" id="IPR018497">
    <property type="entry name" value="Peptidase_M13_C"/>
</dbReference>
<proteinExistence type="inferred from homology"/>
<dbReference type="PANTHER" id="PTHR11733">
    <property type="entry name" value="ZINC METALLOPROTEASE FAMILY M13 NEPRILYSIN-RELATED"/>
    <property type="match status" value="1"/>
</dbReference>
<comment type="similarity">
    <text evidence="3">Belongs to the peptidase M13 family.</text>
</comment>
<keyword evidence="8" id="KW-0482">Metalloprotease</keyword>